<name>A0ABV0W4A4_9TELE</name>
<evidence type="ECO:0000259" key="1">
    <source>
        <dbReference type="Pfam" id="PF24764"/>
    </source>
</evidence>
<feature type="domain" description="Integrase core" evidence="1">
    <location>
        <begin position="1"/>
        <end position="109"/>
    </location>
</feature>
<feature type="non-terminal residue" evidence="2">
    <location>
        <position position="1"/>
    </location>
</feature>
<dbReference type="EMBL" id="JAHRIM010022661">
    <property type="protein sequence ID" value="MEQ2263481.1"/>
    <property type="molecule type" value="Genomic_DNA"/>
</dbReference>
<dbReference type="Proteomes" id="UP001444071">
    <property type="component" value="Unassembled WGS sequence"/>
</dbReference>
<organism evidence="2 3">
    <name type="scientific">Xenotaenia resolanae</name>
    <dbReference type="NCBI Taxonomy" id="208358"/>
    <lineage>
        <taxon>Eukaryota</taxon>
        <taxon>Metazoa</taxon>
        <taxon>Chordata</taxon>
        <taxon>Craniata</taxon>
        <taxon>Vertebrata</taxon>
        <taxon>Euteleostomi</taxon>
        <taxon>Actinopterygii</taxon>
        <taxon>Neopterygii</taxon>
        <taxon>Teleostei</taxon>
        <taxon>Neoteleostei</taxon>
        <taxon>Acanthomorphata</taxon>
        <taxon>Ovalentaria</taxon>
        <taxon>Atherinomorphae</taxon>
        <taxon>Cyprinodontiformes</taxon>
        <taxon>Goodeidae</taxon>
        <taxon>Xenotaenia</taxon>
    </lineage>
</organism>
<accession>A0ABV0W4A4</accession>
<dbReference type="Pfam" id="PF24764">
    <property type="entry name" value="rva_4"/>
    <property type="match status" value="1"/>
</dbReference>
<comment type="caution">
    <text evidence="2">The sequence shown here is derived from an EMBL/GenBank/DDBJ whole genome shotgun (WGS) entry which is preliminary data.</text>
</comment>
<dbReference type="PANTHER" id="PTHR46791">
    <property type="entry name" value="EXPRESSED PROTEIN"/>
    <property type="match status" value="1"/>
</dbReference>
<evidence type="ECO:0000313" key="3">
    <source>
        <dbReference type="Proteomes" id="UP001444071"/>
    </source>
</evidence>
<evidence type="ECO:0000313" key="2">
    <source>
        <dbReference type="EMBL" id="MEQ2263481.1"/>
    </source>
</evidence>
<keyword evidence="3" id="KW-1185">Reference proteome</keyword>
<proteinExistence type="predicted"/>
<gene>
    <name evidence="2" type="ORF">XENORESO_008291</name>
</gene>
<dbReference type="PANTHER" id="PTHR46791:SF11">
    <property type="entry name" value="INTEGRASE CATALYTIC DOMAIN-CONTAINING PROTEIN"/>
    <property type="match status" value="1"/>
</dbReference>
<protein>
    <recommendedName>
        <fullName evidence="1">Integrase core domain-containing protein</fullName>
    </recommendedName>
</protein>
<sequence length="182" mass="20711">VRGDHGGENVGVAELMFSVRGTDFNSFIAGESLHNQRIERRWRDLFMSLTGVYYDMLEDEHFLDISNVLHIFCCRYVFLPRIQASLDVLSEAWNHHPIRTEQNLTPNQVGQDLNPVGDPVSERIPISGIQWEESGYTNERHLGISIPELDSPLSELEMLTTWIHCNDLIVSGGHLSQHCPIC</sequence>
<dbReference type="InterPro" id="IPR058913">
    <property type="entry name" value="Integrase_dom_put"/>
</dbReference>
<reference evidence="2 3" key="1">
    <citation type="submission" date="2021-06" db="EMBL/GenBank/DDBJ databases">
        <authorList>
            <person name="Palmer J.M."/>
        </authorList>
    </citation>
    <scope>NUCLEOTIDE SEQUENCE [LARGE SCALE GENOMIC DNA]</scope>
    <source>
        <strain evidence="2 3">XR_2019</strain>
        <tissue evidence="2">Muscle</tissue>
    </source>
</reference>